<feature type="domain" description="NusB/RsmB/TIM44" evidence="8">
    <location>
        <begin position="31"/>
        <end position="165"/>
    </location>
</feature>
<comment type="caution">
    <text evidence="9">The sequence shown here is derived from an EMBL/GenBank/DDBJ whole genome shotgun (WGS) entry which is preliminary data.</text>
</comment>
<evidence type="ECO:0000256" key="6">
    <source>
        <dbReference type="HAMAP-Rule" id="MF_00073"/>
    </source>
</evidence>
<gene>
    <name evidence="6 9" type="primary">nusB</name>
    <name evidence="9" type="ORF">ACFQPS_03350</name>
</gene>
<evidence type="ECO:0000256" key="7">
    <source>
        <dbReference type="SAM" id="MobiDB-lite"/>
    </source>
</evidence>
<dbReference type="EMBL" id="JBHTCM010000004">
    <property type="protein sequence ID" value="MFC7332183.1"/>
    <property type="molecule type" value="Genomic_DNA"/>
</dbReference>
<evidence type="ECO:0000256" key="4">
    <source>
        <dbReference type="ARBA" id="ARBA00023015"/>
    </source>
</evidence>
<proteinExistence type="inferred from homology"/>
<dbReference type="RefSeq" id="WP_377356422.1">
    <property type="nucleotide sequence ID" value="NZ_JBHTCM010000004.1"/>
</dbReference>
<name>A0ABW2KS16_9PROT</name>
<comment type="similarity">
    <text evidence="1 6">Belongs to the NusB family.</text>
</comment>
<dbReference type="HAMAP" id="MF_00073">
    <property type="entry name" value="NusB"/>
    <property type="match status" value="1"/>
</dbReference>
<dbReference type="InterPro" id="IPR011605">
    <property type="entry name" value="NusB_fam"/>
</dbReference>
<keyword evidence="4 6" id="KW-0805">Transcription regulation</keyword>
<reference evidence="10" key="1">
    <citation type="journal article" date="2019" name="Int. J. Syst. Evol. Microbiol.">
        <title>The Global Catalogue of Microorganisms (GCM) 10K type strain sequencing project: providing services to taxonomists for standard genome sequencing and annotation.</title>
        <authorList>
            <consortium name="The Broad Institute Genomics Platform"/>
            <consortium name="The Broad Institute Genome Sequencing Center for Infectious Disease"/>
            <person name="Wu L."/>
            <person name="Ma J."/>
        </authorList>
    </citation>
    <scope>NUCLEOTIDE SEQUENCE [LARGE SCALE GENOMIC DNA]</scope>
    <source>
        <strain evidence="10">CGMCC 1.16275</strain>
    </source>
</reference>
<sequence>MPPKKTVSPPPPAAEPVPPKPTGSAKARRSAARLAAVQALYQIELGGTPSETAIGEFVRHRLGQEIDGDHYVSADPQLFADIVRGVTARQADADQLISGVLDRQWGLDRMEPILRAILRAGAWELLGNTGVAPHIVINDYIDVGHAFFAGREPGMVNGVLDRIARQLRPEEMAARETRR</sequence>
<dbReference type="InterPro" id="IPR006027">
    <property type="entry name" value="NusB_RsmB_TIM44"/>
</dbReference>
<keyword evidence="10" id="KW-1185">Reference proteome</keyword>
<comment type="function">
    <text evidence="6">Involved in transcription antitermination. Required for transcription of ribosomal RNA (rRNA) genes. Binds specifically to the boxA antiterminator sequence of the ribosomal RNA (rrn) operons.</text>
</comment>
<dbReference type="NCBIfam" id="TIGR01951">
    <property type="entry name" value="nusB"/>
    <property type="match status" value="1"/>
</dbReference>
<evidence type="ECO:0000259" key="8">
    <source>
        <dbReference type="Pfam" id="PF01029"/>
    </source>
</evidence>
<keyword evidence="2 6" id="KW-0889">Transcription antitermination</keyword>
<dbReference type="Pfam" id="PF01029">
    <property type="entry name" value="NusB"/>
    <property type="match status" value="1"/>
</dbReference>
<evidence type="ECO:0000313" key="9">
    <source>
        <dbReference type="EMBL" id="MFC7332183.1"/>
    </source>
</evidence>
<keyword evidence="3 6" id="KW-0694">RNA-binding</keyword>
<evidence type="ECO:0000256" key="1">
    <source>
        <dbReference type="ARBA" id="ARBA00005952"/>
    </source>
</evidence>
<evidence type="ECO:0000256" key="3">
    <source>
        <dbReference type="ARBA" id="ARBA00022884"/>
    </source>
</evidence>
<protein>
    <recommendedName>
        <fullName evidence="6">Transcription antitermination protein NusB</fullName>
    </recommendedName>
    <alternativeName>
        <fullName evidence="6">Antitermination factor NusB</fullName>
    </alternativeName>
</protein>
<accession>A0ABW2KS16</accession>
<evidence type="ECO:0000313" key="10">
    <source>
        <dbReference type="Proteomes" id="UP001596456"/>
    </source>
</evidence>
<keyword evidence="5 6" id="KW-0804">Transcription</keyword>
<feature type="region of interest" description="Disordered" evidence="7">
    <location>
        <begin position="1"/>
        <end position="28"/>
    </location>
</feature>
<evidence type="ECO:0000256" key="2">
    <source>
        <dbReference type="ARBA" id="ARBA00022814"/>
    </source>
</evidence>
<dbReference type="PANTHER" id="PTHR11078">
    <property type="entry name" value="N UTILIZATION SUBSTANCE PROTEIN B-RELATED"/>
    <property type="match status" value="1"/>
</dbReference>
<dbReference type="Proteomes" id="UP001596456">
    <property type="component" value="Unassembled WGS sequence"/>
</dbReference>
<feature type="compositionally biased region" description="Pro residues" evidence="7">
    <location>
        <begin position="1"/>
        <end position="21"/>
    </location>
</feature>
<organism evidence="9 10">
    <name type="scientific">Rhodocista pekingensis</name>
    <dbReference type="NCBI Taxonomy" id="201185"/>
    <lineage>
        <taxon>Bacteria</taxon>
        <taxon>Pseudomonadati</taxon>
        <taxon>Pseudomonadota</taxon>
        <taxon>Alphaproteobacteria</taxon>
        <taxon>Rhodospirillales</taxon>
        <taxon>Azospirillaceae</taxon>
        <taxon>Rhodocista</taxon>
    </lineage>
</organism>
<dbReference type="InterPro" id="IPR035926">
    <property type="entry name" value="NusB-like_sf"/>
</dbReference>
<dbReference type="PANTHER" id="PTHR11078:SF3">
    <property type="entry name" value="ANTITERMINATION NUSB DOMAIN-CONTAINING PROTEIN"/>
    <property type="match status" value="1"/>
</dbReference>
<dbReference type="Gene3D" id="1.10.940.10">
    <property type="entry name" value="NusB-like"/>
    <property type="match status" value="1"/>
</dbReference>
<dbReference type="SUPFAM" id="SSF48013">
    <property type="entry name" value="NusB-like"/>
    <property type="match status" value="1"/>
</dbReference>
<evidence type="ECO:0000256" key="5">
    <source>
        <dbReference type="ARBA" id="ARBA00023163"/>
    </source>
</evidence>